<sequence>MEGSWDIFGGGLAVQLDTTAQMFMKNGNPEYSRSWEEETEPTDEFGFSVHGNSALTSNKRTAECKTLDVEDEIRQSKKLRETSVNPEELIAVPPFLGECQNTARVIQNLWKESTSIQNLTEEQKQKMADRRAKLVEREKRFQDHQEHKKKKKKERGVLRKIRKNEREKQRREMEKEYYRELATLCDLAPNTEREKIIETALKTLLASESPVLAAK</sequence>
<dbReference type="EMBL" id="HBHK01014289">
    <property type="protein sequence ID" value="CAD9685969.1"/>
    <property type="molecule type" value="Transcribed_RNA"/>
</dbReference>
<accession>A0A7S2S0J1</accession>
<dbReference type="AlphaFoldDB" id="A0A7S2S0J1"/>
<organism evidence="1">
    <name type="scientific">Mucochytrium quahogii</name>
    <dbReference type="NCBI Taxonomy" id="96639"/>
    <lineage>
        <taxon>Eukaryota</taxon>
        <taxon>Sar</taxon>
        <taxon>Stramenopiles</taxon>
        <taxon>Bigyra</taxon>
        <taxon>Labyrinthulomycetes</taxon>
        <taxon>Thraustochytrida</taxon>
        <taxon>Thraustochytriidae</taxon>
        <taxon>Mucochytrium</taxon>
    </lineage>
</organism>
<reference evidence="1" key="1">
    <citation type="submission" date="2021-01" db="EMBL/GenBank/DDBJ databases">
        <authorList>
            <person name="Corre E."/>
            <person name="Pelletier E."/>
            <person name="Niang G."/>
            <person name="Scheremetjew M."/>
            <person name="Finn R."/>
            <person name="Kale V."/>
            <person name="Holt S."/>
            <person name="Cochrane G."/>
            <person name="Meng A."/>
            <person name="Brown T."/>
            <person name="Cohen L."/>
        </authorList>
    </citation>
    <scope>NUCLEOTIDE SEQUENCE</scope>
    <source>
        <strain evidence="1">NY070348D</strain>
    </source>
</reference>
<evidence type="ECO:0000313" key="1">
    <source>
        <dbReference type="EMBL" id="CAD9685969.1"/>
    </source>
</evidence>
<evidence type="ECO:0008006" key="2">
    <source>
        <dbReference type="Google" id="ProtNLM"/>
    </source>
</evidence>
<proteinExistence type="predicted"/>
<protein>
    <recommendedName>
        <fullName evidence="2">BHLH domain-containing protein</fullName>
    </recommendedName>
</protein>
<gene>
    <name evidence="1" type="ORF">QSP1433_LOCUS8997</name>
</gene>
<name>A0A7S2S0J1_9STRA</name>